<dbReference type="Proteomes" id="UP000256913">
    <property type="component" value="Unassembled WGS sequence"/>
</dbReference>
<dbReference type="SUPFAM" id="SSF51905">
    <property type="entry name" value="FAD/NAD(P)-binding domain"/>
    <property type="match status" value="1"/>
</dbReference>
<keyword evidence="5" id="KW-1185">Reference proteome</keyword>
<feature type="domain" description="FAD-binding" evidence="3">
    <location>
        <begin position="5"/>
        <end position="87"/>
    </location>
</feature>
<accession>A0A3D9ZHM1</accession>
<dbReference type="PANTHER" id="PTHR13789:SF309">
    <property type="entry name" value="PUTATIVE (AFU_ORTHOLOGUE AFUA_6G14510)-RELATED"/>
    <property type="match status" value="1"/>
</dbReference>
<gene>
    <name evidence="4" type="ORF">DFJ67_1979</name>
</gene>
<evidence type="ECO:0000256" key="2">
    <source>
        <dbReference type="ARBA" id="ARBA00023033"/>
    </source>
</evidence>
<protein>
    <submittedName>
        <fullName evidence="4">2-polyprenyl-6-methoxyphenol hydroxylase-like FAD-dependent oxidoreductase</fullName>
    </submittedName>
</protein>
<proteinExistence type="predicted"/>
<dbReference type="Gene3D" id="3.50.50.60">
    <property type="entry name" value="FAD/NAD(P)-binding domain"/>
    <property type="match status" value="1"/>
</dbReference>
<comment type="caution">
    <text evidence="4">The sequence shown here is derived from an EMBL/GenBank/DDBJ whole genome shotgun (WGS) entry which is preliminary data.</text>
</comment>
<feature type="domain" description="FAD-binding" evidence="3">
    <location>
        <begin position="133"/>
        <end position="280"/>
    </location>
</feature>
<dbReference type="AlphaFoldDB" id="A0A3D9ZHM1"/>
<reference evidence="4 5" key="1">
    <citation type="submission" date="2018-08" db="EMBL/GenBank/DDBJ databases">
        <title>Sequencing the genomes of 1000 actinobacteria strains.</title>
        <authorList>
            <person name="Klenk H.-P."/>
        </authorList>
    </citation>
    <scope>NUCLEOTIDE SEQUENCE [LARGE SCALE GENOMIC DNA]</scope>
    <source>
        <strain evidence="4 5">DSM 44099</strain>
    </source>
</reference>
<dbReference type="EMBL" id="QUMQ01000001">
    <property type="protein sequence ID" value="REF96014.1"/>
    <property type="molecule type" value="Genomic_DNA"/>
</dbReference>
<dbReference type="OrthoDB" id="3212532at2"/>
<evidence type="ECO:0000259" key="3">
    <source>
        <dbReference type="Pfam" id="PF01494"/>
    </source>
</evidence>
<dbReference type="InterPro" id="IPR002938">
    <property type="entry name" value="FAD-bd"/>
</dbReference>
<dbReference type="RefSeq" id="WP_116067607.1">
    <property type="nucleotide sequence ID" value="NZ_BONB01000013.1"/>
</dbReference>
<dbReference type="InterPro" id="IPR050493">
    <property type="entry name" value="FAD-dep_Monooxygenase_BioMet"/>
</dbReference>
<evidence type="ECO:0000313" key="4">
    <source>
        <dbReference type="EMBL" id="REF96014.1"/>
    </source>
</evidence>
<sequence>MTDPRVLIVGAGIAGLGAAHALRAKGIRADLFERNPRPDGGGTGIYLPANAVRALTTLGFGDAIRAAGHEIHRVRLLDHRGRPLIDLPIDDVWGGIGPSVAVRHADLRRILRTGLAADVLVKTFVSDDAAPYDLVIGADGVRSAVREWVFPDAAPPRPVGELAWRFIADGYPEEHLWCTWQGNGRTFLALSLGGGQAYCYADLTAASPPADWRPLFDDFPEPVRRLVAGATDVHEGTIEEVFLDSVTRGKSVLIGDAAHAYSPNMAQGAALALEDAIVLADHVPDLEGYARRRIPRARWVRDQTRRRDRARHLPPLVRDTVLRTVGPRLFKAAFRPLLDPP</sequence>
<keyword evidence="1" id="KW-0560">Oxidoreductase</keyword>
<dbReference type="InterPro" id="IPR036188">
    <property type="entry name" value="FAD/NAD-bd_sf"/>
</dbReference>
<dbReference type="PANTHER" id="PTHR13789">
    <property type="entry name" value="MONOOXYGENASE"/>
    <property type="match status" value="1"/>
</dbReference>
<organism evidence="4 5">
    <name type="scientific">Asanoa ferruginea</name>
    <dbReference type="NCBI Taxonomy" id="53367"/>
    <lineage>
        <taxon>Bacteria</taxon>
        <taxon>Bacillati</taxon>
        <taxon>Actinomycetota</taxon>
        <taxon>Actinomycetes</taxon>
        <taxon>Micromonosporales</taxon>
        <taxon>Micromonosporaceae</taxon>
        <taxon>Asanoa</taxon>
    </lineage>
</organism>
<dbReference type="GO" id="GO:0071949">
    <property type="term" value="F:FAD binding"/>
    <property type="evidence" value="ECO:0007669"/>
    <property type="project" value="InterPro"/>
</dbReference>
<keyword evidence="2" id="KW-0503">Monooxygenase</keyword>
<evidence type="ECO:0000256" key="1">
    <source>
        <dbReference type="ARBA" id="ARBA00023002"/>
    </source>
</evidence>
<dbReference type="PRINTS" id="PR00420">
    <property type="entry name" value="RNGMNOXGNASE"/>
</dbReference>
<name>A0A3D9ZHM1_9ACTN</name>
<evidence type="ECO:0000313" key="5">
    <source>
        <dbReference type="Proteomes" id="UP000256913"/>
    </source>
</evidence>
<dbReference type="Pfam" id="PF01494">
    <property type="entry name" value="FAD_binding_3"/>
    <property type="match status" value="2"/>
</dbReference>
<dbReference type="GO" id="GO:0004497">
    <property type="term" value="F:monooxygenase activity"/>
    <property type="evidence" value="ECO:0007669"/>
    <property type="project" value="UniProtKB-KW"/>
</dbReference>